<dbReference type="PANTHER" id="PTHR43674:SF2">
    <property type="entry name" value="BETA-UREIDOPROPIONASE"/>
    <property type="match status" value="1"/>
</dbReference>
<dbReference type="InterPro" id="IPR050345">
    <property type="entry name" value="Aliph_Amidase/BUP"/>
</dbReference>
<keyword evidence="1" id="KW-0378">Hydrolase</keyword>
<evidence type="ECO:0000256" key="1">
    <source>
        <dbReference type="ARBA" id="ARBA00022801"/>
    </source>
</evidence>
<keyword evidence="3" id="KW-0012">Acyltransferase</keyword>
<proteinExistence type="predicted"/>
<dbReference type="Pfam" id="PF00795">
    <property type="entry name" value="CN_hydrolase"/>
    <property type="match status" value="1"/>
</dbReference>
<gene>
    <name evidence="3" type="ORF">ABR82_05910</name>
</gene>
<evidence type="ECO:0000313" key="3">
    <source>
        <dbReference type="EMBL" id="KRO62915.1"/>
    </source>
</evidence>
<comment type="caution">
    <text evidence="3">The sequence shown here is derived from an EMBL/GenBank/DDBJ whole genome shotgun (WGS) entry which is preliminary data.</text>
</comment>
<protein>
    <submittedName>
        <fullName evidence="3">Acyltransferase</fullName>
    </submittedName>
</protein>
<dbReference type="InterPro" id="IPR036526">
    <property type="entry name" value="C-N_Hydrolase_sf"/>
</dbReference>
<organism evidence="3 4">
    <name type="scientific">Verrucomicrobia subdivision 6 bacterium BACL9 MAG-120507-bin52</name>
    <dbReference type="NCBI Taxonomy" id="1655590"/>
    <lineage>
        <taxon>Bacteria</taxon>
        <taxon>Pseudomonadati</taxon>
        <taxon>Verrucomicrobiota</taxon>
        <taxon>Verrucomicrobiia</taxon>
        <taxon>Verrucomicrobiales</taxon>
        <taxon>Verrucomicrobia subdivision 6</taxon>
    </lineage>
</organism>
<dbReference type="PROSITE" id="PS50263">
    <property type="entry name" value="CN_HYDROLASE"/>
    <property type="match status" value="1"/>
</dbReference>
<dbReference type="EMBL" id="LIBO01000022">
    <property type="protein sequence ID" value="KRO62915.1"/>
    <property type="molecule type" value="Genomic_DNA"/>
</dbReference>
<feature type="domain" description="CN hydrolase" evidence="2">
    <location>
        <begin position="5"/>
        <end position="262"/>
    </location>
</feature>
<dbReference type="GO" id="GO:0016811">
    <property type="term" value="F:hydrolase activity, acting on carbon-nitrogen (but not peptide) bonds, in linear amides"/>
    <property type="evidence" value="ECO:0007669"/>
    <property type="project" value="UniProtKB-ARBA"/>
</dbReference>
<dbReference type="GO" id="GO:0016746">
    <property type="term" value="F:acyltransferase activity"/>
    <property type="evidence" value="ECO:0007669"/>
    <property type="project" value="UniProtKB-KW"/>
</dbReference>
<accession>A0A0R2RRY8</accession>
<dbReference type="InterPro" id="IPR003010">
    <property type="entry name" value="C-N_Hydrolase"/>
</dbReference>
<dbReference type="SUPFAM" id="SSF56317">
    <property type="entry name" value="Carbon-nitrogen hydrolase"/>
    <property type="match status" value="1"/>
</dbReference>
<evidence type="ECO:0000259" key="2">
    <source>
        <dbReference type="PROSITE" id="PS50263"/>
    </source>
</evidence>
<keyword evidence="3" id="KW-0808">Transferase</keyword>
<dbReference type="AlphaFoldDB" id="A0A0R2RRY8"/>
<sequence>MSRLVKGGLVQTASSHDGDAPLDVIKKAMIEKHLKFTESAAKKGVQVLCYQEIFYGPYFCAEQKTRWYDTAEKIPDGPTTQLMCETAKRLGMVLVVPIYEVDLPGVYYNTAAVIDADGKYLGKYRKHHIPHCLPGFWEKFYFKPGNLGYPVFETAVGKVGVYICYDRHFPEGARCLGLNGAEIVFNPSATVAGLSEYLWKLEQPAHAVANQYFVGAINRVGKEKPWNIGEFYGQSYFCNPKGQMLTVGSRDQEELVIADMDLDSIREVRNTWQFFRDRRPDSYGAITAPEN</sequence>
<dbReference type="Proteomes" id="UP000051269">
    <property type="component" value="Unassembled WGS sequence"/>
</dbReference>
<evidence type="ECO:0000313" key="4">
    <source>
        <dbReference type="Proteomes" id="UP000051269"/>
    </source>
</evidence>
<dbReference type="CDD" id="cd07568">
    <property type="entry name" value="ML_beta-AS_like"/>
    <property type="match status" value="1"/>
</dbReference>
<name>A0A0R2RRY8_9BACT</name>
<dbReference type="Gene3D" id="3.60.110.10">
    <property type="entry name" value="Carbon-nitrogen hydrolase"/>
    <property type="match status" value="1"/>
</dbReference>
<reference evidence="3 4" key="1">
    <citation type="submission" date="2015-10" db="EMBL/GenBank/DDBJ databases">
        <title>Metagenome-Assembled Genomes uncover a global brackish microbiome.</title>
        <authorList>
            <person name="Hugerth L.W."/>
            <person name="Larsson J."/>
            <person name="Alneberg J."/>
            <person name="Lindh M.V."/>
            <person name="Legrand C."/>
            <person name="Pinhassi J."/>
            <person name="Andersson A.F."/>
        </authorList>
    </citation>
    <scope>NUCLEOTIDE SEQUENCE [LARGE SCALE GENOMIC DNA]</scope>
    <source>
        <strain evidence="3">BACL18 MAG-120507-bin52</strain>
    </source>
</reference>
<dbReference type="PANTHER" id="PTHR43674">
    <property type="entry name" value="NITRILASE C965.09-RELATED"/>
    <property type="match status" value="1"/>
</dbReference>